<protein>
    <submittedName>
        <fullName evidence="9">Uncharacterized protein</fullName>
    </submittedName>
</protein>
<dbReference type="VEuPathDB" id="TrichDB:TVAGG3_0703240"/>
<keyword evidence="2" id="KW-0678">Repressor</keyword>
<dbReference type="GO" id="GO:0017148">
    <property type="term" value="P:negative regulation of translation"/>
    <property type="evidence" value="ECO:0007669"/>
    <property type="project" value="InterPro"/>
</dbReference>
<name>A2E446_TRIV3</name>
<dbReference type="PANTHER" id="PTHR13162">
    <property type="entry name" value="CCR4-NOT TRANSCRIPTION COMPLEX"/>
    <property type="match status" value="1"/>
</dbReference>
<evidence type="ECO:0000256" key="5">
    <source>
        <dbReference type="ARBA" id="ARBA00023242"/>
    </source>
</evidence>
<dbReference type="SMR" id="A2E446"/>
<dbReference type="Pfam" id="PF12842">
    <property type="entry name" value="DUF3819"/>
    <property type="match status" value="1"/>
</dbReference>
<dbReference type="GO" id="GO:0000288">
    <property type="term" value="P:nuclear-transcribed mRNA catabolic process, deadenylation-dependent decay"/>
    <property type="evidence" value="ECO:0000318"/>
    <property type="project" value="GO_Central"/>
</dbReference>
<dbReference type="GO" id="GO:0005634">
    <property type="term" value="C:nucleus"/>
    <property type="evidence" value="ECO:0007669"/>
    <property type="project" value="UniProtKB-SubCell"/>
</dbReference>
<dbReference type="InterPro" id="IPR007196">
    <property type="entry name" value="CCR4-Not_Not1_C"/>
</dbReference>
<dbReference type="VEuPathDB" id="TrichDB:TVAG_154400"/>
<proteinExistence type="predicted"/>
<dbReference type="Gene3D" id="1.25.40.790">
    <property type="match status" value="1"/>
</dbReference>
<evidence type="ECO:0000259" key="7">
    <source>
        <dbReference type="Pfam" id="PF12842"/>
    </source>
</evidence>
<keyword evidence="3" id="KW-0805">Transcription regulation</keyword>
<dbReference type="InterPro" id="IPR040398">
    <property type="entry name" value="Not1"/>
</dbReference>
<dbReference type="Pfam" id="PF04054">
    <property type="entry name" value="Not1"/>
    <property type="match status" value="1"/>
</dbReference>
<dbReference type="Pfam" id="PF16415">
    <property type="entry name" value="CNOT1_CAF1_bind"/>
    <property type="match status" value="1"/>
</dbReference>
<dbReference type="EMBL" id="DS113299">
    <property type="protein sequence ID" value="EAY12589.1"/>
    <property type="molecule type" value="Genomic_DNA"/>
</dbReference>
<reference evidence="9" key="1">
    <citation type="submission" date="2006-10" db="EMBL/GenBank/DDBJ databases">
        <authorList>
            <person name="Amadeo P."/>
            <person name="Zhao Q."/>
            <person name="Wortman J."/>
            <person name="Fraser-Liggett C."/>
            <person name="Carlton J."/>
        </authorList>
    </citation>
    <scope>NUCLEOTIDE SEQUENCE</scope>
    <source>
        <strain evidence="9">G3</strain>
    </source>
</reference>
<accession>A2E446</accession>
<dbReference type="PANTHER" id="PTHR13162:SF8">
    <property type="entry name" value="CCR4-NOT TRANSCRIPTION COMPLEX SUBUNIT 1"/>
    <property type="match status" value="1"/>
</dbReference>
<evidence type="ECO:0000259" key="6">
    <source>
        <dbReference type="Pfam" id="PF04054"/>
    </source>
</evidence>
<comment type="subcellular location">
    <subcellularLocation>
        <location evidence="1">Nucleus</location>
    </subcellularLocation>
</comment>
<dbReference type="eggNOG" id="KOG1831">
    <property type="taxonomic scope" value="Eukaryota"/>
</dbReference>
<dbReference type="Gene3D" id="1.25.40.180">
    <property type="match status" value="1"/>
</dbReference>
<dbReference type="InterPro" id="IPR032191">
    <property type="entry name" value="CNOT1_CAF1_bind"/>
</dbReference>
<dbReference type="KEGG" id="tva:4770556"/>
<organism evidence="9 10">
    <name type="scientific">Trichomonas vaginalis (strain ATCC PRA-98 / G3)</name>
    <dbReference type="NCBI Taxonomy" id="412133"/>
    <lineage>
        <taxon>Eukaryota</taxon>
        <taxon>Metamonada</taxon>
        <taxon>Parabasalia</taxon>
        <taxon>Trichomonadida</taxon>
        <taxon>Trichomonadidae</taxon>
        <taxon>Trichomonas</taxon>
    </lineage>
</organism>
<feature type="domain" description="CCR4-Not complex component Not1 C-terminal" evidence="6">
    <location>
        <begin position="1489"/>
        <end position="1599"/>
    </location>
</feature>
<evidence type="ECO:0000256" key="4">
    <source>
        <dbReference type="ARBA" id="ARBA00023163"/>
    </source>
</evidence>
<keyword evidence="10" id="KW-1185">Reference proteome</keyword>
<dbReference type="Proteomes" id="UP000001542">
    <property type="component" value="Unassembled WGS sequence"/>
</dbReference>
<dbReference type="GO" id="GO:0000932">
    <property type="term" value="C:P-body"/>
    <property type="evidence" value="ECO:0000318"/>
    <property type="project" value="GO_Central"/>
</dbReference>
<evidence type="ECO:0000256" key="1">
    <source>
        <dbReference type="ARBA" id="ARBA00004123"/>
    </source>
</evidence>
<feature type="domain" description="CCR4-NOT transcription complex subunit 1" evidence="7">
    <location>
        <begin position="1007"/>
        <end position="1138"/>
    </location>
</feature>
<dbReference type="STRING" id="5722.A2E446"/>
<keyword evidence="4" id="KW-0804">Transcription</keyword>
<feature type="domain" description="CCR4-NOT transcription complex subunit 1 CAF1-binding" evidence="8">
    <location>
        <begin position="801"/>
        <end position="946"/>
    </location>
</feature>
<dbReference type="InParanoid" id="A2E446"/>
<dbReference type="GO" id="GO:0060090">
    <property type="term" value="F:molecular adaptor activity"/>
    <property type="evidence" value="ECO:0000318"/>
    <property type="project" value="GO_Central"/>
</dbReference>
<evidence type="ECO:0000313" key="9">
    <source>
        <dbReference type="EMBL" id="EAY12589.1"/>
    </source>
</evidence>
<keyword evidence="5" id="KW-0539">Nucleus</keyword>
<dbReference type="OrthoDB" id="1933107at2759"/>
<evidence type="ECO:0000313" key="10">
    <source>
        <dbReference type="Proteomes" id="UP000001542"/>
    </source>
</evidence>
<dbReference type="FunCoup" id="A2E446">
    <property type="interactions" value="777"/>
</dbReference>
<sequence length="1690" mass="196484">MSQSFSLFEYAEFIIRKKIGEIIKKPDFTGSIKEIIEIIDVTNQQILQYTLSTLYKTAVDYKNDKDITDRLNFVVLEILRANRNRPNILYLIRNSLSTYSEFPNAVLDCFSSSISVLLSISLFNSQYAQNAMEYFNAKLQNMTDKSIFTEFTVFSYEVAIMMNKDNYSFIPYFPIIEEDKNTCESIISFKNLNIKTVISELGKETLTSINKLMYKLSFLPDITAKDCAELLYHLSSTNSNFYHCFEKDQKSAQAILLNIQTVFNNFNITFTDLIKNLDFPLPDDYSNISFKLLFDLLYFFNKNETISSKFLLSNWKNRKLQYEILKVLTKEQVYINIQSNSPGKLSTLLDISDQISNICWTSEEFTTKIIDLASNNIHRLKYIFSNINSHSILTLINLYCNNKTEKIMEFSRELLGNLIFPNASVKELNFIWNNASSLLLTISPQFQVTRKFLENILPIFDDHIKDFTEKCNFDFLIDIINFAIDRYEDILVNLVNNFSEIQILTASDQLIRKSIAENSLILPKTIYLFFSTIKNKFNSLSLNTKLFVQFSYTKCCNLRNPFKIITWNIEIDQQSNEQSKEDAKEVIRKLQTKEKPPEKIYKSLIRARMHNFLFFQQSINLLISNIVNQDSDISLYCDVIVQLISSKDITSEQLHTIVDHITYLLSINSMQKATELLQIIKNTFHIILNYDKIIIQLSNEPKLSDIDHELYISIVKQKLLINKSATNRIAQDLEINHHLKRFSSLENPKPRVVDAMRQIKYNPKDLHIVYKEIEDYSDWISLEVVNIIEQNPSLVESFVSERLPTNYNFNLVEAACFRALSLIINTNFEEDNTDDLIAAHNLYVLGTLIGELTLKHNIGLQSRCIDLKSVILHSVSYGKMNAVVPFVCEIIDKASPFFNPPNPYLSGILHLLSGIYALQNVKLPIKNCIRTIFDKFSVNLSMFDNIPMFFPEKIQNNSDFVMIPFSLSHLSPQTDIDRLTSFDEHFMLSYIKSHVIIPHSDLLTENPELSNSLSKNISENLFEFIKTECKELIIQTSSTVSQLVGKDFTSSIDQQAIPSVVNKFTSQISSCLSLFSTQSKLSRLLINVISSEIKNDKEIEYINDIASVNYEWSAQFIRDLVKIASEKSSNDKLQTNSPTENSQNQKNFTTKTFGLIRSNLQETEYKVYEDFFNRPVSLQPFNKSEFEQNYDIKLQPDVEFMKFIEPFTKLIPIDTSINSKYDVNYHENAISLLMTHMPKLKSFMMDTERFQSILKTFFMASTMLNHEVIDRVINDVLTIVNKSVNKKMISESKHFILYWLKTSIRSIPLITTLINLKYVKTCQFDKILTDLLNVDPFNSVNAMFCINFLYHVLIKEKQFSGLDFINSLSNVITINLSFIENDLSYLSNTYDKIQECGMKLKTLSKFYFNLCLHNSNFDQQKEFTCNNLSGEQMMNITDDLLQQETKYLLLNSLAKFILSEKIELKKIDKIFNSIYNIFFVKNVYTPKEITLFLHTIRPTIVPSFAFCWIQILTNSKFVKKLIEENEESLALLITDYIKILPTIDRYSHKAIFDKIYVSFLRFLLILIHDFPQFVSDSKIFFLITFPVDFVQIRNIINTISEKPMHPLIDLAKMQKEYPIEIEFFEDENLNQNKLKNVVSFLEEKCVNQVPLLFCILKYAIDSRHWQSSYLVSQNNVLHTLFPFASMFCLI</sequence>
<reference evidence="9" key="2">
    <citation type="journal article" date="2007" name="Science">
        <title>Draft genome sequence of the sexually transmitted pathogen Trichomonas vaginalis.</title>
        <authorList>
            <person name="Carlton J.M."/>
            <person name="Hirt R.P."/>
            <person name="Silva J.C."/>
            <person name="Delcher A.L."/>
            <person name="Schatz M."/>
            <person name="Zhao Q."/>
            <person name="Wortman J.R."/>
            <person name="Bidwell S.L."/>
            <person name="Alsmark U.C.M."/>
            <person name="Besteiro S."/>
            <person name="Sicheritz-Ponten T."/>
            <person name="Noel C.J."/>
            <person name="Dacks J.B."/>
            <person name="Foster P.G."/>
            <person name="Simillion C."/>
            <person name="Van de Peer Y."/>
            <person name="Miranda-Saavedra D."/>
            <person name="Barton G.J."/>
            <person name="Westrop G.D."/>
            <person name="Mueller S."/>
            <person name="Dessi D."/>
            <person name="Fiori P.L."/>
            <person name="Ren Q."/>
            <person name="Paulsen I."/>
            <person name="Zhang H."/>
            <person name="Bastida-Corcuera F.D."/>
            <person name="Simoes-Barbosa A."/>
            <person name="Brown M.T."/>
            <person name="Hayes R.D."/>
            <person name="Mukherjee M."/>
            <person name="Okumura C.Y."/>
            <person name="Schneider R."/>
            <person name="Smith A.J."/>
            <person name="Vanacova S."/>
            <person name="Villalvazo M."/>
            <person name="Haas B.J."/>
            <person name="Pertea M."/>
            <person name="Feldblyum T.V."/>
            <person name="Utterback T.R."/>
            <person name="Shu C.L."/>
            <person name="Osoegawa K."/>
            <person name="de Jong P.J."/>
            <person name="Hrdy I."/>
            <person name="Horvathova L."/>
            <person name="Zubacova Z."/>
            <person name="Dolezal P."/>
            <person name="Malik S.B."/>
            <person name="Logsdon J.M. Jr."/>
            <person name="Henze K."/>
            <person name="Gupta A."/>
            <person name="Wang C.C."/>
            <person name="Dunne R.L."/>
            <person name="Upcroft J.A."/>
            <person name="Upcroft P."/>
            <person name="White O."/>
            <person name="Salzberg S.L."/>
            <person name="Tang P."/>
            <person name="Chiu C.-H."/>
            <person name="Lee Y.-S."/>
            <person name="Embley T.M."/>
            <person name="Coombs G.H."/>
            <person name="Mottram J.C."/>
            <person name="Tachezy J."/>
            <person name="Fraser-Liggett C.M."/>
            <person name="Johnson P.J."/>
        </authorList>
    </citation>
    <scope>NUCLEOTIDE SEQUENCE [LARGE SCALE GENOMIC DNA]</scope>
    <source>
        <strain evidence="9">G3</strain>
    </source>
</reference>
<gene>
    <name evidence="9" type="ORF">TVAG_154400</name>
</gene>
<evidence type="ECO:0000256" key="3">
    <source>
        <dbReference type="ARBA" id="ARBA00023015"/>
    </source>
</evidence>
<evidence type="ECO:0000256" key="2">
    <source>
        <dbReference type="ARBA" id="ARBA00022491"/>
    </source>
</evidence>
<dbReference type="GO" id="GO:0030015">
    <property type="term" value="C:CCR4-NOT core complex"/>
    <property type="evidence" value="ECO:0000318"/>
    <property type="project" value="GO_Central"/>
</dbReference>
<dbReference type="InterPro" id="IPR024557">
    <property type="entry name" value="CNOT1_dom_4"/>
</dbReference>
<evidence type="ECO:0000259" key="8">
    <source>
        <dbReference type="Pfam" id="PF16415"/>
    </source>
</evidence>